<protein>
    <recommendedName>
        <fullName evidence="1">N-acetyltransferase domain-containing protein</fullName>
    </recommendedName>
</protein>
<accession>A0A5C3MQW1</accession>
<evidence type="ECO:0000259" key="1">
    <source>
        <dbReference type="PROSITE" id="PS51186"/>
    </source>
</evidence>
<feature type="domain" description="N-acetyltransferase" evidence="1">
    <location>
        <begin position="75"/>
        <end position="213"/>
    </location>
</feature>
<dbReference type="Proteomes" id="UP000305948">
    <property type="component" value="Unassembled WGS sequence"/>
</dbReference>
<gene>
    <name evidence="2" type="ORF">OE88DRAFT_788039</name>
</gene>
<dbReference type="Pfam" id="PF00583">
    <property type="entry name" value="Acetyltransf_1"/>
    <property type="match status" value="1"/>
</dbReference>
<dbReference type="OrthoDB" id="4738875at2759"/>
<dbReference type="InterPro" id="IPR000182">
    <property type="entry name" value="GNAT_dom"/>
</dbReference>
<dbReference type="CDD" id="cd04301">
    <property type="entry name" value="NAT_SF"/>
    <property type="match status" value="1"/>
</dbReference>
<sequence>MATFQISRLFSGQDGKLDEAARVMEKAMADDGMTLTLIGGDRTKAFAMHRSTLGAAALAGEIHLCHHQRAGLVGVAMWFPPGQELFSSQEQRDAGFTQLFQTFPEQLQQWWINNFLPTYAVVPVRALGEGVKTSAWHLQMIGVLPEHQGKGAGSALVRPVLEKAESQGQNVCLETNVLRNVSLYEHWGLSVQGEESFDSTTGGFHVWVMLKRPIAPLRVA</sequence>
<dbReference type="AlphaFoldDB" id="A0A5C3MQW1"/>
<organism evidence="2 3">
    <name type="scientific">Heliocybe sulcata</name>
    <dbReference type="NCBI Taxonomy" id="5364"/>
    <lineage>
        <taxon>Eukaryota</taxon>
        <taxon>Fungi</taxon>
        <taxon>Dikarya</taxon>
        <taxon>Basidiomycota</taxon>
        <taxon>Agaricomycotina</taxon>
        <taxon>Agaricomycetes</taxon>
        <taxon>Gloeophyllales</taxon>
        <taxon>Gloeophyllaceae</taxon>
        <taxon>Heliocybe</taxon>
    </lineage>
</organism>
<proteinExistence type="predicted"/>
<name>A0A5C3MQW1_9AGAM</name>
<dbReference type="SUPFAM" id="SSF55729">
    <property type="entry name" value="Acyl-CoA N-acyltransferases (Nat)"/>
    <property type="match status" value="1"/>
</dbReference>
<keyword evidence="3" id="KW-1185">Reference proteome</keyword>
<evidence type="ECO:0000313" key="2">
    <source>
        <dbReference type="EMBL" id="TFK47277.1"/>
    </source>
</evidence>
<dbReference type="GO" id="GO:0016747">
    <property type="term" value="F:acyltransferase activity, transferring groups other than amino-acyl groups"/>
    <property type="evidence" value="ECO:0007669"/>
    <property type="project" value="InterPro"/>
</dbReference>
<dbReference type="PANTHER" id="PTHR42791">
    <property type="entry name" value="GNAT FAMILY ACETYLTRANSFERASE"/>
    <property type="match status" value="1"/>
</dbReference>
<dbReference type="STRING" id="5364.A0A5C3MQW1"/>
<evidence type="ECO:0000313" key="3">
    <source>
        <dbReference type="Proteomes" id="UP000305948"/>
    </source>
</evidence>
<dbReference type="PANTHER" id="PTHR42791:SF1">
    <property type="entry name" value="N-ACETYLTRANSFERASE DOMAIN-CONTAINING PROTEIN"/>
    <property type="match status" value="1"/>
</dbReference>
<reference evidence="2 3" key="1">
    <citation type="journal article" date="2019" name="Nat. Ecol. Evol.">
        <title>Megaphylogeny resolves global patterns of mushroom evolution.</title>
        <authorList>
            <person name="Varga T."/>
            <person name="Krizsan K."/>
            <person name="Foldi C."/>
            <person name="Dima B."/>
            <person name="Sanchez-Garcia M."/>
            <person name="Sanchez-Ramirez S."/>
            <person name="Szollosi G.J."/>
            <person name="Szarkandi J.G."/>
            <person name="Papp V."/>
            <person name="Albert L."/>
            <person name="Andreopoulos W."/>
            <person name="Angelini C."/>
            <person name="Antonin V."/>
            <person name="Barry K.W."/>
            <person name="Bougher N.L."/>
            <person name="Buchanan P."/>
            <person name="Buyck B."/>
            <person name="Bense V."/>
            <person name="Catcheside P."/>
            <person name="Chovatia M."/>
            <person name="Cooper J."/>
            <person name="Damon W."/>
            <person name="Desjardin D."/>
            <person name="Finy P."/>
            <person name="Geml J."/>
            <person name="Haridas S."/>
            <person name="Hughes K."/>
            <person name="Justo A."/>
            <person name="Karasinski D."/>
            <person name="Kautmanova I."/>
            <person name="Kiss B."/>
            <person name="Kocsube S."/>
            <person name="Kotiranta H."/>
            <person name="LaButti K.M."/>
            <person name="Lechner B.E."/>
            <person name="Liimatainen K."/>
            <person name="Lipzen A."/>
            <person name="Lukacs Z."/>
            <person name="Mihaltcheva S."/>
            <person name="Morgado L.N."/>
            <person name="Niskanen T."/>
            <person name="Noordeloos M.E."/>
            <person name="Ohm R.A."/>
            <person name="Ortiz-Santana B."/>
            <person name="Ovrebo C."/>
            <person name="Racz N."/>
            <person name="Riley R."/>
            <person name="Savchenko A."/>
            <person name="Shiryaev A."/>
            <person name="Soop K."/>
            <person name="Spirin V."/>
            <person name="Szebenyi C."/>
            <person name="Tomsovsky M."/>
            <person name="Tulloss R.E."/>
            <person name="Uehling J."/>
            <person name="Grigoriev I.V."/>
            <person name="Vagvolgyi C."/>
            <person name="Papp T."/>
            <person name="Martin F.M."/>
            <person name="Miettinen O."/>
            <person name="Hibbett D.S."/>
            <person name="Nagy L.G."/>
        </authorList>
    </citation>
    <scope>NUCLEOTIDE SEQUENCE [LARGE SCALE GENOMIC DNA]</scope>
    <source>
        <strain evidence="2 3">OMC1185</strain>
    </source>
</reference>
<dbReference type="InterPro" id="IPR052523">
    <property type="entry name" value="Trichothecene_AcTrans"/>
</dbReference>
<dbReference type="EMBL" id="ML213524">
    <property type="protein sequence ID" value="TFK47277.1"/>
    <property type="molecule type" value="Genomic_DNA"/>
</dbReference>
<dbReference type="Gene3D" id="3.40.630.30">
    <property type="match status" value="1"/>
</dbReference>
<dbReference type="PROSITE" id="PS51186">
    <property type="entry name" value="GNAT"/>
    <property type="match status" value="1"/>
</dbReference>
<dbReference type="InterPro" id="IPR016181">
    <property type="entry name" value="Acyl_CoA_acyltransferase"/>
</dbReference>